<evidence type="ECO:0000313" key="4">
    <source>
        <dbReference type="EMBL" id="KRY31117.1"/>
    </source>
</evidence>
<dbReference type="Proteomes" id="UP000054776">
    <property type="component" value="Unassembled WGS sequence"/>
</dbReference>
<keyword evidence="1" id="KW-0862">Zinc</keyword>
<keyword evidence="1" id="KW-0479">Metal-binding</keyword>
<sequence>LWQQWSVEQIDFGKKMSECYKCHQPGHFARDCTESGDGGYRGGRGGGRGRAFSRGGGNDRCFNCNRVGHLARNCQSRGDAYDGYGVRGGYRGNYGGGVYGRGRSVCYTCGESGHFAKECGRGLSCFLCNQKGHFARDCPNPPNRDRNVGGRKCFTCGNTGHLARECPNTATEAGGSEGVANDAKQEGENAGGDV</sequence>
<protein>
    <submittedName>
        <fullName evidence="4">DNA-binding protein HEXBP</fullName>
    </submittedName>
</protein>
<keyword evidence="1" id="KW-0863">Zinc-finger</keyword>
<dbReference type="Pfam" id="PF00098">
    <property type="entry name" value="zf-CCHC"/>
    <property type="match status" value="5"/>
</dbReference>
<feature type="non-terminal residue" evidence="4">
    <location>
        <position position="1"/>
    </location>
</feature>
<dbReference type="AlphaFoldDB" id="A0A0V1B2I8"/>
<comment type="caution">
    <text evidence="4">The sequence shown here is derived from an EMBL/GenBank/DDBJ whole genome shotgun (WGS) entry which is preliminary data.</text>
</comment>
<organism evidence="4 5">
    <name type="scientific">Trichinella spiralis</name>
    <name type="common">Trichina worm</name>
    <dbReference type="NCBI Taxonomy" id="6334"/>
    <lineage>
        <taxon>Eukaryota</taxon>
        <taxon>Metazoa</taxon>
        <taxon>Ecdysozoa</taxon>
        <taxon>Nematoda</taxon>
        <taxon>Enoplea</taxon>
        <taxon>Dorylaimia</taxon>
        <taxon>Trichinellida</taxon>
        <taxon>Trichinellidae</taxon>
        <taxon>Trichinella</taxon>
    </lineage>
</organism>
<gene>
    <name evidence="4" type="primary">HEXBP</name>
    <name evidence="4" type="ORF">T01_15627</name>
</gene>
<accession>A0A0V1B2I8</accession>
<keyword evidence="4" id="KW-0238">DNA-binding</keyword>
<proteinExistence type="predicted"/>
<dbReference type="EMBL" id="JYDH01000125">
    <property type="protein sequence ID" value="KRY31118.1"/>
    <property type="molecule type" value="Genomic_DNA"/>
</dbReference>
<keyword evidence="5" id="KW-1185">Reference proteome</keyword>
<dbReference type="SUPFAM" id="SSF57756">
    <property type="entry name" value="Retrovirus zinc finger-like domains"/>
    <property type="match status" value="3"/>
</dbReference>
<dbReference type="PANTHER" id="PTHR46565">
    <property type="entry name" value="COLD SHOCK DOMAIN PROTEIN 2"/>
    <property type="match status" value="1"/>
</dbReference>
<dbReference type="OrthoDB" id="5870588at2759"/>
<dbReference type="Gene3D" id="4.10.60.10">
    <property type="entry name" value="Zinc finger, CCHC-type"/>
    <property type="match status" value="5"/>
</dbReference>
<dbReference type="GO" id="GO:0003677">
    <property type="term" value="F:DNA binding"/>
    <property type="evidence" value="ECO:0007669"/>
    <property type="project" value="UniProtKB-KW"/>
</dbReference>
<dbReference type="EMBL" id="JYDH01000125">
    <property type="protein sequence ID" value="KRY31117.1"/>
    <property type="molecule type" value="Genomic_DNA"/>
</dbReference>
<feature type="region of interest" description="Disordered" evidence="2">
    <location>
        <begin position="167"/>
        <end position="194"/>
    </location>
</feature>
<name>A0A0V1B2I8_TRISP</name>
<feature type="domain" description="CCHC-type" evidence="3">
    <location>
        <begin position="19"/>
        <end position="34"/>
    </location>
</feature>
<feature type="domain" description="CCHC-type" evidence="3">
    <location>
        <begin position="60"/>
        <end position="76"/>
    </location>
</feature>
<evidence type="ECO:0000256" key="1">
    <source>
        <dbReference type="PROSITE-ProRule" id="PRU00047"/>
    </source>
</evidence>
<feature type="domain" description="CCHC-type" evidence="3">
    <location>
        <begin position="106"/>
        <end position="119"/>
    </location>
</feature>
<dbReference type="SMART" id="SM00343">
    <property type="entry name" value="ZnF_C2HC"/>
    <property type="match status" value="5"/>
</dbReference>
<evidence type="ECO:0000256" key="2">
    <source>
        <dbReference type="SAM" id="MobiDB-lite"/>
    </source>
</evidence>
<dbReference type="GO" id="GO:0008270">
    <property type="term" value="F:zinc ion binding"/>
    <property type="evidence" value="ECO:0007669"/>
    <property type="project" value="UniProtKB-KW"/>
</dbReference>
<reference evidence="4 5" key="1">
    <citation type="submission" date="2015-01" db="EMBL/GenBank/DDBJ databases">
        <title>Evolution of Trichinella species and genotypes.</title>
        <authorList>
            <person name="Korhonen P.K."/>
            <person name="Edoardo P."/>
            <person name="Giuseppe L.R."/>
            <person name="Gasser R.B."/>
        </authorList>
    </citation>
    <scope>NUCLEOTIDE SEQUENCE [LARGE SCALE GENOMIC DNA]</scope>
    <source>
        <strain evidence="4">ISS3</strain>
    </source>
</reference>
<dbReference type="InParanoid" id="A0A0V1B2I8"/>
<evidence type="ECO:0000313" key="5">
    <source>
        <dbReference type="Proteomes" id="UP000054776"/>
    </source>
</evidence>
<feature type="domain" description="CCHC-type" evidence="3">
    <location>
        <begin position="151"/>
        <end position="168"/>
    </location>
</feature>
<evidence type="ECO:0000259" key="3">
    <source>
        <dbReference type="PROSITE" id="PS50158"/>
    </source>
</evidence>
<dbReference type="PANTHER" id="PTHR46565:SF20">
    <property type="entry name" value="COLD SHOCK DOMAIN-CONTAINING PROTEIN 4"/>
    <property type="match status" value="1"/>
</dbReference>
<dbReference type="PROSITE" id="PS50158">
    <property type="entry name" value="ZF_CCHC"/>
    <property type="match status" value="5"/>
</dbReference>
<dbReference type="GO" id="GO:0019899">
    <property type="term" value="F:enzyme binding"/>
    <property type="evidence" value="ECO:0007669"/>
    <property type="project" value="UniProtKB-ARBA"/>
</dbReference>
<dbReference type="STRING" id="6334.A0A0V1B2I8"/>
<feature type="domain" description="CCHC-type" evidence="3">
    <location>
        <begin position="125"/>
        <end position="140"/>
    </location>
</feature>
<dbReference type="InterPro" id="IPR036875">
    <property type="entry name" value="Znf_CCHC_sf"/>
</dbReference>
<dbReference type="InterPro" id="IPR001878">
    <property type="entry name" value="Znf_CCHC"/>
</dbReference>